<dbReference type="PANTHER" id="PTHR12537">
    <property type="entry name" value="RNA BINDING PROTEIN PUMILIO-RELATED"/>
    <property type="match status" value="1"/>
</dbReference>
<reference evidence="5 6" key="1">
    <citation type="submission" date="2023-08" db="EMBL/GenBank/DDBJ databases">
        <title>Black Yeasts Isolated from many extreme environments.</title>
        <authorList>
            <person name="Coleine C."/>
            <person name="Stajich J.E."/>
            <person name="Selbmann L."/>
        </authorList>
    </citation>
    <scope>NUCLEOTIDE SEQUENCE [LARGE SCALE GENOMIC DNA]</scope>
    <source>
        <strain evidence="5 6">CCFEE 536</strain>
    </source>
</reference>
<gene>
    <name evidence="5" type="primary">PUF3_2</name>
    <name evidence="5" type="ORF">LTR16_012189</name>
</gene>
<evidence type="ECO:0000256" key="3">
    <source>
        <dbReference type="PROSITE-ProRule" id="PRU00317"/>
    </source>
</evidence>
<dbReference type="Pfam" id="PF00806">
    <property type="entry name" value="PUF"/>
    <property type="match status" value="2"/>
</dbReference>
<evidence type="ECO:0000313" key="5">
    <source>
        <dbReference type="EMBL" id="KAK5162781.1"/>
    </source>
</evidence>
<feature type="repeat" description="Pumilio" evidence="3">
    <location>
        <begin position="14"/>
        <end position="49"/>
    </location>
</feature>
<proteinExistence type="predicted"/>
<dbReference type="Gene3D" id="1.25.10.10">
    <property type="entry name" value="Leucine-rich Repeat Variant"/>
    <property type="match status" value="1"/>
</dbReference>
<keyword evidence="1" id="KW-0677">Repeat</keyword>
<feature type="domain" description="PUM-HD" evidence="4">
    <location>
        <begin position="1"/>
        <end position="92"/>
    </location>
</feature>
<organism evidence="5 6">
    <name type="scientific">Cryomyces antarcticus</name>
    <dbReference type="NCBI Taxonomy" id="329879"/>
    <lineage>
        <taxon>Eukaryota</taxon>
        <taxon>Fungi</taxon>
        <taxon>Dikarya</taxon>
        <taxon>Ascomycota</taxon>
        <taxon>Pezizomycotina</taxon>
        <taxon>Dothideomycetes</taxon>
        <taxon>Dothideomycetes incertae sedis</taxon>
        <taxon>Cryomyces</taxon>
    </lineage>
</organism>
<feature type="repeat" description="Pumilio" evidence="3">
    <location>
        <begin position="50"/>
        <end position="85"/>
    </location>
</feature>
<protein>
    <submittedName>
        <fullName evidence="5">mRNA binding protein puf3</fullName>
    </submittedName>
</protein>
<dbReference type="Proteomes" id="UP001357485">
    <property type="component" value="Unassembled WGS sequence"/>
</dbReference>
<comment type="caution">
    <text evidence="5">The sequence shown here is derived from an EMBL/GenBank/DDBJ whole genome shotgun (WGS) entry which is preliminary data.</text>
</comment>
<evidence type="ECO:0000256" key="2">
    <source>
        <dbReference type="ARBA" id="ARBA00024893"/>
    </source>
</evidence>
<dbReference type="SMART" id="SM00025">
    <property type="entry name" value="Pumilio"/>
    <property type="match status" value="2"/>
</dbReference>
<evidence type="ECO:0000256" key="1">
    <source>
        <dbReference type="ARBA" id="ARBA00022737"/>
    </source>
</evidence>
<dbReference type="PROSITE" id="PS50302">
    <property type="entry name" value="PUM"/>
    <property type="match status" value="2"/>
</dbReference>
<accession>A0ABR0LJ18</accession>
<dbReference type="EMBL" id="JAVRRA010020573">
    <property type="protein sequence ID" value="KAK5162781.1"/>
    <property type="molecule type" value="Genomic_DNA"/>
</dbReference>
<keyword evidence="6" id="KW-1185">Reference proteome</keyword>
<comment type="function">
    <text evidence="2">RNA-binding nucleolar protein required for pre-rRNA processing. Involved in production of 18S rRNA and assembly of small ribosomal subunit.</text>
</comment>
<dbReference type="PANTHER" id="PTHR12537:SF12">
    <property type="entry name" value="MATERNAL PROTEIN PUMILIO"/>
    <property type="match status" value="1"/>
</dbReference>
<dbReference type="PROSITE" id="PS50303">
    <property type="entry name" value="PUM_HD"/>
    <property type="match status" value="1"/>
</dbReference>
<dbReference type="InterPro" id="IPR033133">
    <property type="entry name" value="PUM-HD"/>
</dbReference>
<dbReference type="InterPro" id="IPR001313">
    <property type="entry name" value="Pumilio_RNA-bd_rpt"/>
</dbReference>
<feature type="non-terminal residue" evidence="5">
    <location>
        <position position="92"/>
    </location>
</feature>
<dbReference type="InterPro" id="IPR016024">
    <property type="entry name" value="ARM-type_fold"/>
</dbReference>
<evidence type="ECO:0000313" key="6">
    <source>
        <dbReference type="Proteomes" id="UP001357485"/>
    </source>
</evidence>
<dbReference type="InterPro" id="IPR011989">
    <property type="entry name" value="ARM-like"/>
</dbReference>
<evidence type="ECO:0000259" key="4">
    <source>
        <dbReference type="PROSITE" id="PS50303"/>
    </source>
</evidence>
<name>A0ABR0LJ18_9PEZI</name>
<dbReference type="SUPFAM" id="SSF48371">
    <property type="entry name" value="ARM repeat"/>
    <property type="match status" value="1"/>
</dbReference>
<sequence>MVPLLEPITDDKQDIYDHIAEFSGDQHGSRFIQQKLETANSDEKDRVFRELQPNLLQLMQDVFGNYVIQKFFEHGDQSQKKVIANKMKGQVL</sequence>